<evidence type="ECO:0000256" key="24">
    <source>
        <dbReference type="ARBA" id="ARBA00081195"/>
    </source>
</evidence>
<keyword evidence="13" id="KW-0458">Lysosome</keyword>
<feature type="transmembrane region" description="Helical" evidence="26">
    <location>
        <begin position="204"/>
        <end position="223"/>
    </location>
</feature>
<dbReference type="EMBL" id="CAJNOK010000297">
    <property type="protein sequence ID" value="CAF0743294.1"/>
    <property type="molecule type" value="Genomic_DNA"/>
</dbReference>
<evidence type="ECO:0000256" key="7">
    <source>
        <dbReference type="ARBA" id="ARBA00022692"/>
    </source>
</evidence>
<evidence type="ECO:0000256" key="16">
    <source>
        <dbReference type="ARBA" id="ARBA00050554"/>
    </source>
</evidence>
<sequence length="500" mass="55840">MSHTNPSAQSGAWSENNELSNKRQCCIIPKRYILTVLAFFGFFNAYLIRANLSIAIVKMIEPVHNKNNSSIYMQSAYNWNTKTQGYILSSFFYGYIITQIPAGWIATRIGGKNLFGFGIGLSGLLTLFTSSFASIGPSALIFLRILEGLSQGVIYPSLHSVWSKWAPSSEKTKMTTFAFAGGYIGTLTAMCFGGLIAKHLSWEWVFYISGIIAVSWTGLWLFFTAESPSKHQTITPSELSYIESNLLKTPVKHYIIPWKQILKSLPTWAIVVAHFAQNWGFYTMLTELPTFLKHVLKFQLDETGFISSLPYLLMAITLYGSGILSDSLINRFSTTIVRKMLIAIAMIIVIFLHNRYAVATILVLSIGFGGMAWSGFGVNHLDIGAHYAPILMGLSNTVGSMPGFISPVLTGYVTQHHARSEWNVIFAICVVIYIIGAVFYLIFGSGELQSWAVAEEEYQYVFDTLSRDTSQEFSHGKIDDLTNKLRKEMIDTDTTSVQER</sequence>
<organism evidence="28 30">
    <name type="scientific">Didymodactylos carnosus</name>
    <dbReference type="NCBI Taxonomy" id="1234261"/>
    <lineage>
        <taxon>Eukaryota</taxon>
        <taxon>Metazoa</taxon>
        <taxon>Spiralia</taxon>
        <taxon>Gnathifera</taxon>
        <taxon>Rotifera</taxon>
        <taxon>Eurotatoria</taxon>
        <taxon>Bdelloidea</taxon>
        <taxon>Philodinida</taxon>
        <taxon>Philodinidae</taxon>
        <taxon>Didymodactylos</taxon>
    </lineage>
</organism>
<keyword evidence="9 26" id="KW-1133">Transmembrane helix</keyword>
<evidence type="ECO:0000256" key="15">
    <source>
        <dbReference type="ARBA" id="ARBA00050101"/>
    </source>
</evidence>
<evidence type="ECO:0000256" key="20">
    <source>
        <dbReference type="ARBA" id="ARBA00051612"/>
    </source>
</evidence>
<accession>A0A8S2CWE8</accession>
<comment type="catalytic activity">
    <reaction evidence="16">
        <text>L-aspartate(out) = L-aspartate(in)</text>
        <dbReference type="Rhea" id="RHEA:66332"/>
        <dbReference type="ChEBI" id="CHEBI:29991"/>
    </reaction>
    <physiologicalReaction direction="left-to-right" evidence="16">
        <dbReference type="Rhea" id="RHEA:66333"/>
    </physiologicalReaction>
</comment>
<feature type="transmembrane region" description="Helical" evidence="26">
    <location>
        <begin position="358"/>
        <end position="378"/>
    </location>
</feature>
<dbReference type="CDD" id="cd17318">
    <property type="entry name" value="MFS_SLC17"/>
    <property type="match status" value="1"/>
</dbReference>
<comment type="caution">
    <text evidence="28">The sequence shown here is derived from an EMBL/GenBank/DDBJ whole genome shotgun (WGS) entry which is preliminary data.</text>
</comment>
<dbReference type="AlphaFoldDB" id="A0A8S2CWE8"/>
<name>A0A8S2CWE8_9BILA</name>
<keyword evidence="6" id="KW-1003">Cell membrane</keyword>
<evidence type="ECO:0000256" key="10">
    <source>
        <dbReference type="ARBA" id="ARBA00023018"/>
    </source>
</evidence>
<evidence type="ECO:0000256" key="6">
    <source>
        <dbReference type="ARBA" id="ARBA00022475"/>
    </source>
</evidence>
<dbReference type="GO" id="GO:0016323">
    <property type="term" value="C:basolateral plasma membrane"/>
    <property type="evidence" value="ECO:0007669"/>
    <property type="project" value="UniProtKB-SubCell"/>
</dbReference>
<evidence type="ECO:0000256" key="14">
    <source>
        <dbReference type="ARBA" id="ARBA00023329"/>
    </source>
</evidence>
<keyword evidence="7 26" id="KW-0812">Transmembrane</keyword>
<gene>
    <name evidence="28" type="ORF">OVA965_LOCUS1572</name>
    <name evidence="29" type="ORF">TMI583_LOCUS1572</name>
</gene>
<keyword evidence="5" id="KW-0813">Transport</keyword>
<evidence type="ECO:0000256" key="1">
    <source>
        <dbReference type="ARBA" id="ARBA00004432"/>
    </source>
</evidence>
<evidence type="ECO:0000256" key="4">
    <source>
        <dbReference type="ARBA" id="ARBA00004656"/>
    </source>
</evidence>
<comment type="subcellular location">
    <subcellularLocation>
        <location evidence="2">Basolateral cell membrane</location>
        <topology evidence="2">Multi-pass membrane protein</topology>
    </subcellularLocation>
    <subcellularLocation>
        <location evidence="3">Cytoplasmic vesicle</location>
        <location evidence="3">Secretory vesicle membrane</location>
        <topology evidence="3">Multi-pass membrane protein</topology>
    </subcellularLocation>
    <subcellularLocation>
        <location evidence="1">Cytoplasmic vesicle</location>
        <location evidence="1">Secretory vesicle</location>
        <location evidence="1">Synaptic vesicle membrane</location>
    </subcellularLocation>
    <subcellularLocation>
        <location evidence="4">Lysosome membrane</location>
    </subcellularLocation>
</comment>
<keyword evidence="12" id="KW-0325">Glycoprotein</keyword>
<dbReference type="GO" id="GO:0006820">
    <property type="term" value="P:monoatomic anion transport"/>
    <property type="evidence" value="ECO:0007669"/>
    <property type="project" value="TreeGrafter"/>
</dbReference>
<dbReference type="InterPro" id="IPR050382">
    <property type="entry name" value="MFS_Na/Anion_cotransporter"/>
</dbReference>
<dbReference type="InterPro" id="IPR011701">
    <property type="entry name" value="MFS"/>
</dbReference>
<evidence type="ECO:0000256" key="11">
    <source>
        <dbReference type="ARBA" id="ARBA00023136"/>
    </source>
</evidence>
<dbReference type="Gene3D" id="1.20.1250.20">
    <property type="entry name" value="MFS general substrate transporter like domains"/>
    <property type="match status" value="2"/>
</dbReference>
<evidence type="ECO:0000256" key="12">
    <source>
        <dbReference type="ARBA" id="ARBA00023180"/>
    </source>
</evidence>
<evidence type="ECO:0000313" key="28">
    <source>
        <dbReference type="EMBL" id="CAF0743294.1"/>
    </source>
</evidence>
<protein>
    <recommendedName>
        <fullName evidence="22">Sialin</fullName>
    </recommendedName>
    <alternativeName>
        <fullName evidence="25">H(+)/nitrate cotransporter</fullName>
    </alternativeName>
    <alternativeName>
        <fullName evidence="23">H(+)/sialic acid cotransporter</fullName>
    </alternativeName>
    <alternativeName>
        <fullName evidence="24">Vesicular excitatory amino acid transporter</fullName>
    </alternativeName>
</protein>
<feature type="transmembrane region" description="Helical" evidence="26">
    <location>
        <begin position="174"/>
        <end position="198"/>
    </location>
</feature>
<evidence type="ECO:0000256" key="26">
    <source>
        <dbReference type="SAM" id="Phobius"/>
    </source>
</evidence>
<evidence type="ECO:0000256" key="18">
    <source>
        <dbReference type="ARBA" id="ARBA00051403"/>
    </source>
</evidence>
<comment type="catalytic activity">
    <reaction evidence="20">
        <text>D-glucuronate(out) + H(+)(out) = D-glucuronate(in) + H(+)(in)</text>
        <dbReference type="Rhea" id="RHEA:72591"/>
        <dbReference type="ChEBI" id="CHEBI:15378"/>
        <dbReference type="ChEBI" id="CHEBI:58720"/>
    </reaction>
    <physiologicalReaction direction="left-to-right" evidence="20">
        <dbReference type="Rhea" id="RHEA:72592"/>
    </physiologicalReaction>
</comment>
<dbReference type="InterPro" id="IPR036259">
    <property type="entry name" value="MFS_trans_sf"/>
</dbReference>
<dbReference type="PANTHER" id="PTHR11662:SF399">
    <property type="entry name" value="FI19708P1-RELATED"/>
    <property type="match status" value="1"/>
</dbReference>
<comment type="catalytic activity">
    <reaction evidence="19">
        <text>L-glutamate(out) = L-glutamate(in)</text>
        <dbReference type="Rhea" id="RHEA:66336"/>
        <dbReference type="ChEBI" id="CHEBI:29985"/>
    </reaction>
    <physiologicalReaction direction="left-to-right" evidence="19">
        <dbReference type="Rhea" id="RHEA:66337"/>
    </physiologicalReaction>
</comment>
<dbReference type="GO" id="GO:0030672">
    <property type="term" value="C:synaptic vesicle membrane"/>
    <property type="evidence" value="ECO:0007669"/>
    <property type="project" value="UniProtKB-SubCell"/>
</dbReference>
<feature type="transmembrane region" description="Helical" evidence="26">
    <location>
        <begin position="86"/>
        <end position="107"/>
    </location>
</feature>
<feature type="transmembrane region" description="Helical" evidence="26">
    <location>
        <begin position="265"/>
        <end position="285"/>
    </location>
</feature>
<dbReference type="PANTHER" id="PTHR11662">
    <property type="entry name" value="SOLUTE CARRIER FAMILY 17"/>
    <property type="match status" value="1"/>
</dbReference>
<evidence type="ECO:0000256" key="23">
    <source>
        <dbReference type="ARBA" id="ARBA00080244"/>
    </source>
</evidence>
<feature type="transmembrane region" description="Helical" evidence="26">
    <location>
        <begin position="114"/>
        <end position="135"/>
    </location>
</feature>
<evidence type="ECO:0000256" key="8">
    <source>
        <dbReference type="ARBA" id="ARBA00022847"/>
    </source>
</evidence>
<comment type="function">
    <text evidence="21">Receptor for CM101, a polysaccharide produced by group B Streptococcus with antipathoangiogenic properties.</text>
</comment>
<keyword evidence="10" id="KW-0770">Synapse</keyword>
<dbReference type="GO" id="GO:0046942">
    <property type="term" value="P:carboxylic acid transport"/>
    <property type="evidence" value="ECO:0007669"/>
    <property type="project" value="UniProtKB-ARBA"/>
</dbReference>
<evidence type="ECO:0000256" key="25">
    <source>
        <dbReference type="ARBA" id="ARBA00081925"/>
    </source>
</evidence>
<comment type="catalytic activity">
    <reaction evidence="15">
        <text>2 nitrate(out) + H(+)(out) = 2 nitrate(in) + H(+)(in)</text>
        <dbReference type="Rhea" id="RHEA:71539"/>
        <dbReference type="ChEBI" id="CHEBI:15378"/>
        <dbReference type="ChEBI" id="CHEBI:17632"/>
    </reaction>
    <physiologicalReaction direction="left-to-right" evidence="15">
        <dbReference type="Rhea" id="RHEA:71540"/>
    </physiologicalReaction>
</comment>
<dbReference type="InterPro" id="IPR020846">
    <property type="entry name" value="MFS_dom"/>
</dbReference>
<evidence type="ECO:0000313" key="30">
    <source>
        <dbReference type="Proteomes" id="UP000677228"/>
    </source>
</evidence>
<feature type="transmembrane region" description="Helical" evidence="26">
    <location>
        <begin position="336"/>
        <end position="352"/>
    </location>
</feature>
<evidence type="ECO:0000256" key="5">
    <source>
        <dbReference type="ARBA" id="ARBA00022448"/>
    </source>
</evidence>
<dbReference type="PROSITE" id="PS50850">
    <property type="entry name" value="MFS"/>
    <property type="match status" value="1"/>
</dbReference>
<feature type="transmembrane region" description="Helical" evidence="26">
    <location>
        <begin position="424"/>
        <end position="443"/>
    </location>
</feature>
<evidence type="ECO:0000256" key="2">
    <source>
        <dbReference type="ARBA" id="ARBA00004554"/>
    </source>
</evidence>
<dbReference type="GO" id="GO:0005765">
    <property type="term" value="C:lysosomal membrane"/>
    <property type="evidence" value="ECO:0007669"/>
    <property type="project" value="UniProtKB-SubCell"/>
</dbReference>
<keyword evidence="11 26" id="KW-0472">Membrane</keyword>
<keyword evidence="8" id="KW-0769">Symport</keyword>
<comment type="catalytic activity">
    <reaction evidence="17">
        <text>N-acetylneuraminate(in) + H(+)(in) = N-acetylneuraminate(out) + H(+)(out)</text>
        <dbReference type="Rhea" id="RHEA:28987"/>
        <dbReference type="ChEBI" id="CHEBI:15378"/>
        <dbReference type="ChEBI" id="CHEBI:35418"/>
    </reaction>
    <physiologicalReaction direction="right-to-left" evidence="17">
        <dbReference type="Rhea" id="RHEA:28989"/>
    </physiologicalReaction>
</comment>
<evidence type="ECO:0000313" key="29">
    <source>
        <dbReference type="EMBL" id="CAF3521034.1"/>
    </source>
</evidence>
<feature type="transmembrane region" description="Helical" evidence="26">
    <location>
        <begin position="32"/>
        <end position="57"/>
    </location>
</feature>
<keyword evidence="14" id="KW-0968">Cytoplasmic vesicle</keyword>
<reference evidence="28" key="1">
    <citation type="submission" date="2021-02" db="EMBL/GenBank/DDBJ databases">
        <authorList>
            <person name="Nowell W R."/>
        </authorList>
    </citation>
    <scope>NUCLEOTIDE SEQUENCE</scope>
</reference>
<evidence type="ECO:0000259" key="27">
    <source>
        <dbReference type="PROSITE" id="PS50850"/>
    </source>
</evidence>
<dbReference type="Pfam" id="PF07690">
    <property type="entry name" value="MFS_1"/>
    <property type="match status" value="1"/>
</dbReference>
<evidence type="ECO:0000256" key="19">
    <source>
        <dbReference type="ARBA" id="ARBA00051447"/>
    </source>
</evidence>
<feature type="transmembrane region" description="Helical" evidence="26">
    <location>
        <begin position="390"/>
        <end position="412"/>
    </location>
</feature>
<comment type="catalytic activity">
    <reaction evidence="18">
        <text>N-acetyl-L-aspartyl-L-glutamate(out) = N-acetyl-L-aspartyl-L-glutamate(in)</text>
        <dbReference type="Rhea" id="RHEA:72599"/>
        <dbReference type="ChEBI" id="CHEBI:76931"/>
    </reaction>
    <physiologicalReaction direction="left-to-right" evidence="18">
        <dbReference type="Rhea" id="RHEA:72600"/>
    </physiologicalReaction>
</comment>
<evidence type="ECO:0000256" key="13">
    <source>
        <dbReference type="ARBA" id="ARBA00023228"/>
    </source>
</evidence>
<evidence type="ECO:0000256" key="9">
    <source>
        <dbReference type="ARBA" id="ARBA00022989"/>
    </source>
</evidence>
<feature type="transmembrane region" description="Helical" evidence="26">
    <location>
        <begin position="305"/>
        <end position="324"/>
    </location>
</feature>
<evidence type="ECO:0000256" key="17">
    <source>
        <dbReference type="ARBA" id="ARBA00050625"/>
    </source>
</evidence>
<dbReference type="Proteomes" id="UP000682733">
    <property type="component" value="Unassembled WGS sequence"/>
</dbReference>
<dbReference type="EMBL" id="CAJOBA010000297">
    <property type="protein sequence ID" value="CAF3521034.1"/>
    <property type="molecule type" value="Genomic_DNA"/>
</dbReference>
<dbReference type="SUPFAM" id="SSF103473">
    <property type="entry name" value="MFS general substrate transporter"/>
    <property type="match status" value="1"/>
</dbReference>
<dbReference type="Proteomes" id="UP000677228">
    <property type="component" value="Unassembled WGS sequence"/>
</dbReference>
<feature type="domain" description="Major facilitator superfamily (MFS) profile" evidence="27">
    <location>
        <begin position="30"/>
        <end position="448"/>
    </location>
</feature>
<proteinExistence type="predicted"/>
<evidence type="ECO:0000256" key="22">
    <source>
        <dbReference type="ARBA" id="ARBA00069713"/>
    </source>
</evidence>
<evidence type="ECO:0000256" key="3">
    <source>
        <dbReference type="ARBA" id="ARBA00004638"/>
    </source>
</evidence>
<dbReference type="GO" id="GO:0015293">
    <property type="term" value="F:symporter activity"/>
    <property type="evidence" value="ECO:0007669"/>
    <property type="project" value="UniProtKB-KW"/>
</dbReference>
<dbReference type="FunFam" id="1.20.1250.20:FF:000003">
    <property type="entry name" value="Solute carrier family 17 member 3"/>
    <property type="match status" value="1"/>
</dbReference>
<evidence type="ECO:0000256" key="21">
    <source>
        <dbReference type="ARBA" id="ARBA00056891"/>
    </source>
</evidence>
<dbReference type="FunFam" id="1.20.1250.20:FF:000067">
    <property type="entry name" value="sialin isoform X2"/>
    <property type="match status" value="1"/>
</dbReference>